<gene>
    <name evidence="1" type="ordered locus">Os02g0657925</name>
    <name evidence="1" type="ORF">OSNPB_020657925</name>
</gene>
<reference evidence="1 2" key="2">
    <citation type="journal article" date="2013" name="Plant Cell Physiol.">
        <title>Rice Annotation Project Database (RAP-DB): an integrative and interactive database for rice genomics.</title>
        <authorList>
            <person name="Sakai H."/>
            <person name="Lee S.S."/>
            <person name="Tanaka T."/>
            <person name="Numa H."/>
            <person name="Kim J."/>
            <person name="Kawahara Y."/>
            <person name="Wakimoto H."/>
            <person name="Yang C.C."/>
            <person name="Iwamoto M."/>
            <person name="Abe T."/>
            <person name="Yamada Y."/>
            <person name="Muto A."/>
            <person name="Inokuchi H."/>
            <person name="Ikemura T."/>
            <person name="Matsumoto T."/>
            <person name="Sasaki T."/>
            <person name="Itoh T."/>
        </authorList>
    </citation>
    <scope>NUCLEOTIDE SEQUENCE [LARGE SCALE GENOMIC DNA]</scope>
    <source>
        <strain evidence="2">cv. Nipponbare</strain>
    </source>
</reference>
<reference evidence="2" key="1">
    <citation type="journal article" date="2005" name="Nature">
        <title>The map-based sequence of the rice genome.</title>
        <authorList>
            <consortium name="International rice genome sequencing project (IRGSP)"/>
            <person name="Matsumoto T."/>
            <person name="Wu J."/>
            <person name="Kanamori H."/>
            <person name="Katayose Y."/>
            <person name="Fujisawa M."/>
            <person name="Namiki N."/>
            <person name="Mizuno H."/>
            <person name="Yamamoto K."/>
            <person name="Antonio B.A."/>
            <person name="Baba T."/>
            <person name="Sakata K."/>
            <person name="Nagamura Y."/>
            <person name="Aoki H."/>
            <person name="Arikawa K."/>
            <person name="Arita K."/>
            <person name="Bito T."/>
            <person name="Chiden Y."/>
            <person name="Fujitsuka N."/>
            <person name="Fukunaka R."/>
            <person name="Hamada M."/>
            <person name="Harada C."/>
            <person name="Hayashi A."/>
            <person name="Hijishita S."/>
            <person name="Honda M."/>
            <person name="Hosokawa S."/>
            <person name="Ichikawa Y."/>
            <person name="Idonuma A."/>
            <person name="Iijima M."/>
            <person name="Ikeda M."/>
            <person name="Ikeno M."/>
            <person name="Ito K."/>
            <person name="Ito S."/>
            <person name="Ito T."/>
            <person name="Ito Y."/>
            <person name="Ito Y."/>
            <person name="Iwabuchi A."/>
            <person name="Kamiya K."/>
            <person name="Karasawa W."/>
            <person name="Kurita K."/>
            <person name="Katagiri S."/>
            <person name="Kikuta A."/>
            <person name="Kobayashi H."/>
            <person name="Kobayashi N."/>
            <person name="Machita K."/>
            <person name="Maehara T."/>
            <person name="Masukawa M."/>
            <person name="Mizubayashi T."/>
            <person name="Mukai Y."/>
            <person name="Nagasaki H."/>
            <person name="Nagata Y."/>
            <person name="Naito S."/>
            <person name="Nakashima M."/>
            <person name="Nakama Y."/>
            <person name="Nakamichi Y."/>
            <person name="Nakamura M."/>
            <person name="Meguro A."/>
            <person name="Negishi M."/>
            <person name="Ohta I."/>
            <person name="Ohta T."/>
            <person name="Okamoto M."/>
            <person name="Ono N."/>
            <person name="Saji S."/>
            <person name="Sakaguchi M."/>
            <person name="Sakai K."/>
            <person name="Shibata M."/>
            <person name="Shimokawa T."/>
            <person name="Song J."/>
            <person name="Takazaki Y."/>
            <person name="Terasawa K."/>
            <person name="Tsugane M."/>
            <person name="Tsuji K."/>
            <person name="Ueda S."/>
            <person name="Waki K."/>
            <person name="Yamagata H."/>
            <person name="Yamamoto M."/>
            <person name="Yamamoto S."/>
            <person name="Yamane H."/>
            <person name="Yoshiki S."/>
            <person name="Yoshihara R."/>
            <person name="Yukawa K."/>
            <person name="Zhong H."/>
            <person name="Yano M."/>
            <person name="Yuan Q."/>
            <person name="Ouyang S."/>
            <person name="Liu J."/>
            <person name="Jones K.M."/>
            <person name="Gansberger K."/>
            <person name="Moffat K."/>
            <person name="Hill J."/>
            <person name="Bera J."/>
            <person name="Fadrosh D."/>
            <person name="Jin S."/>
            <person name="Johri S."/>
            <person name="Kim M."/>
            <person name="Overton L."/>
            <person name="Reardon M."/>
            <person name="Tsitrin T."/>
            <person name="Vuong H."/>
            <person name="Weaver B."/>
            <person name="Ciecko A."/>
            <person name="Tallon L."/>
            <person name="Jackson J."/>
            <person name="Pai G."/>
            <person name="Aken S.V."/>
            <person name="Utterback T."/>
            <person name="Reidmuller S."/>
            <person name="Feldblyum T."/>
            <person name="Hsiao J."/>
            <person name="Zismann V."/>
            <person name="Iobst S."/>
            <person name="de Vazeille A.R."/>
            <person name="Buell C.R."/>
            <person name="Ying K."/>
            <person name="Li Y."/>
            <person name="Lu T."/>
            <person name="Huang Y."/>
            <person name="Zhao Q."/>
            <person name="Feng Q."/>
            <person name="Zhang L."/>
            <person name="Zhu J."/>
            <person name="Weng Q."/>
            <person name="Mu J."/>
            <person name="Lu Y."/>
            <person name="Fan D."/>
            <person name="Liu Y."/>
            <person name="Guan J."/>
            <person name="Zhang Y."/>
            <person name="Yu S."/>
            <person name="Liu X."/>
            <person name="Zhang Y."/>
            <person name="Hong G."/>
            <person name="Han B."/>
            <person name="Choisne N."/>
            <person name="Demange N."/>
            <person name="Orjeda G."/>
            <person name="Samain S."/>
            <person name="Cattolico L."/>
            <person name="Pelletier E."/>
            <person name="Couloux A."/>
            <person name="Segurens B."/>
            <person name="Wincker P."/>
            <person name="D'Hont A."/>
            <person name="Scarpelli C."/>
            <person name="Weissenbach J."/>
            <person name="Salanoubat M."/>
            <person name="Quetier F."/>
            <person name="Yu Y."/>
            <person name="Kim H.R."/>
            <person name="Rambo T."/>
            <person name="Currie J."/>
            <person name="Collura K."/>
            <person name="Luo M."/>
            <person name="Yang T."/>
            <person name="Ammiraju J.S.S."/>
            <person name="Engler F."/>
            <person name="Soderlund C."/>
            <person name="Wing R.A."/>
            <person name="Palmer L.E."/>
            <person name="de la Bastide M."/>
            <person name="Spiegel L."/>
            <person name="Nascimento L."/>
            <person name="Zutavern T."/>
            <person name="O'Shaughnessy A."/>
            <person name="Dike S."/>
            <person name="Dedhia N."/>
            <person name="Preston R."/>
            <person name="Balija V."/>
            <person name="McCombie W.R."/>
            <person name="Chow T."/>
            <person name="Chen H."/>
            <person name="Chung M."/>
            <person name="Chen C."/>
            <person name="Shaw J."/>
            <person name="Wu H."/>
            <person name="Hsiao K."/>
            <person name="Chao Y."/>
            <person name="Chu M."/>
            <person name="Cheng C."/>
            <person name="Hour A."/>
            <person name="Lee P."/>
            <person name="Lin S."/>
            <person name="Lin Y."/>
            <person name="Liou J."/>
            <person name="Liu S."/>
            <person name="Hsing Y."/>
            <person name="Raghuvanshi S."/>
            <person name="Mohanty A."/>
            <person name="Bharti A.K."/>
            <person name="Gaur A."/>
            <person name="Gupta V."/>
            <person name="Kumar D."/>
            <person name="Ravi V."/>
            <person name="Vij S."/>
            <person name="Kapur A."/>
            <person name="Khurana P."/>
            <person name="Khurana P."/>
            <person name="Khurana J.P."/>
            <person name="Tyagi A.K."/>
            <person name="Gaikwad K."/>
            <person name="Singh A."/>
            <person name="Dalal V."/>
            <person name="Srivastava S."/>
            <person name="Dixit A."/>
            <person name="Pal A.K."/>
            <person name="Ghazi I.A."/>
            <person name="Yadav M."/>
            <person name="Pandit A."/>
            <person name="Bhargava A."/>
            <person name="Sureshbabu K."/>
            <person name="Batra K."/>
            <person name="Sharma T.R."/>
            <person name="Mohapatra T."/>
            <person name="Singh N.K."/>
            <person name="Messing J."/>
            <person name="Nelson A.B."/>
            <person name="Fuks G."/>
            <person name="Kavchok S."/>
            <person name="Keizer G."/>
            <person name="Linton E."/>
            <person name="Llaca V."/>
            <person name="Song R."/>
            <person name="Tanyolac B."/>
            <person name="Young S."/>
            <person name="Ho-Il K."/>
            <person name="Hahn J.H."/>
            <person name="Sangsakoo G."/>
            <person name="Vanavichit A."/>
            <person name="de Mattos Luiz.A.T."/>
            <person name="Zimmer P.D."/>
            <person name="Malone G."/>
            <person name="Dellagostin O."/>
            <person name="de Oliveira A.C."/>
            <person name="Bevan M."/>
            <person name="Bancroft I."/>
            <person name="Minx P."/>
            <person name="Cordum H."/>
            <person name="Wilson R."/>
            <person name="Cheng Z."/>
            <person name="Jin W."/>
            <person name="Jiang J."/>
            <person name="Leong S.A."/>
            <person name="Iwama H."/>
            <person name="Gojobori T."/>
            <person name="Itoh T."/>
            <person name="Niimura Y."/>
            <person name="Fujii Y."/>
            <person name="Habara T."/>
            <person name="Sakai H."/>
            <person name="Sato Y."/>
            <person name="Wilson G."/>
            <person name="Kumar K."/>
            <person name="McCouch S."/>
            <person name="Juretic N."/>
            <person name="Hoen D."/>
            <person name="Wright S."/>
            <person name="Bruskiewich R."/>
            <person name="Bureau T."/>
            <person name="Miyao A."/>
            <person name="Hirochika H."/>
            <person name="Nishikawa T."/>
            <person name="Kadowaki K."/>
            <person name="Sugiura M."/>
            <person name="Burr B."/>
            <person name="Sasaki T."/>
        </authorList>
    </citation>
    <scope>NUCLEOTIDE SEQUENCE [LARGE SCALE GENOMIC DNA]</scope>
    <source>
        <strain evidence="2">cv. Nipponbare</strain>
    </source>
</reference>
<protein>
    <submittedName>
        <fullName evidence="1">Os02g0657925 protein</fullName>
    </submittedName>
</protein>
<proteinExistence type="predicted"/>
<name>A0A0P0VMK8_ORYSJ</name>
<organism evidence="1 2">
    <name type="scientific">Oryza sativa subsp. japonica</name>
    <name type="common">Rice</name>
    <dbReference type="NCBI Taxonomy" id="39947"/>
    <lineage>
        <taxon>Eukaryota</taxon>
        <taxon>Viridiplantae</taxon>
        <taxon>Streptophyta</taxon>
        <taxon>Embryophyta</taxon>
        <taxon>Tracheophyta</taxon>
        <taxon>Spermatophyta</taxon>
        <taxon>Magnoliopsida</taxon>
        <taxon>Liliopsida</taxon>
        <taxon>Poales</taxon>
        <taxon>Poaceae</taxon>
        <taxon>BOP clade</taxon>
        <taxon>Oryzoideae</taxon>
        <taxon>Oryzeae</taxon>
        <taxon>Oryzinae</taxon>
        <taxon>Oryza</taxon>
        <taxon>Oryza sativa</taxon>
    </lineage>
</organism>
<dbReference type="PaxDb" id="39947-A0A0P0VMK8"/>
<reference evidence="1 2" key="3">
    <citation type="journal article" date="2013" name="Rice">
        <title>Improvement of the Oryza sativa Nipponbare reference genome using next generation sequence and optical map data.</title>
        <authorList>
            <person name="Kawahara Y."/>
            <person name="de la Bastide M."/>
            <person name="Hamilton J.P."/>
            <person name="Kanamori H."/>
            <person name="McCombie W.R."/>
            <person name="Ouyang S."/>
            <person name="Schwartz D.C."/>
            <person name="Tanaka T."/>
            <person name="Wu J."/>
            <person name="Zhou S."/>
            <person name="Childs K.L."/>
            <person name="Davidson R.M."/>
            <person name="Lin H."/>
            <person name="Quesada-Ocampo L."/>
            <person name="Vaillancourt B."/>
            <person name="Sakai H."/>
            <person name="Lee S.S."/>
            <person name="Kim J."/>
            <person name="Numa H."/>
            <person name="Itoh T."/>
            <person name="Buell C.R."/>
            <person name="Matsumoto T."/>
        </authorList>
    </citation>
    <scope>NUCLEOTIDE SEQUENCE [LARGE SCALE GENOMIC DNA]</scope>
    <source>
        <strain evidence="2">cv. Nipponbare</strain>
    </source>
</reference>
<sequence>MRLAPIRPPSIGCASRAKPASISAACAKPASISTARASRAEPASAAIGCASLRQADLRPLHPTMPRRPDATVSHALGKPSEAAMPLMTATVTTTAAAAVEHSATSPSPSSPRT</sequence>
<accession>A0A0P0VMK8</accession>
<dbReference type="Proteomes" id="UP000059680">
    <property type="component" value="Chromosome 2"/>
</dbReference>
<dbReference type="EMBL" id="AP014958">
    <property type="protein sequence ID" value="BAS80114.1"/>
    <property type="molecule type" value="Genomic_DNA"/>
</dbReference>
<dbReference type="InParanoid" id="A0A0P0VMK8"/>
<keyword evidence="2" id="KW-1185">Reference proteome</keyword>
<dbReference type="AlphaFoldDB" id="A0A0P0VMK8"/>
<evidence type="ECO:0000313" key="1">
    <source>
        <dbReference type="EMBL" id="BAS80114.1"/>
    </source>
</evidence>
<evidence type="ECO:0000313" key="2">
    <source>
        <dbReference type="Proteomes" id="UP000059680"/>
    </source>
</evidence>